<keyword evidence="2" id="KW-1185">Reference proteome</keyword>
<evidence type="ECO:0000313" key="1">
    <source>
        <dbReference type="EMBL" id="GMN40680.1"/>
    </source>
</evidence>
<name>A0AA87ZX82_FICCA</name>
<organism evidence="1 2">
    <name type="scientific">Ficus carica</name>
    <name type="common">Common fig</name>
    <dbReference type="NCBI Taxonomy" id="3494"/>
    <lineage>
        <taxon>Eukaryota</taxon>
        <taxon>Viridiplantae</taxon>
        <taxon>Streptophyta</taxon>
        <taxon>Embryophyta</taxon>
        <taxon>Tracheophyta</taxon>
        <taxon>Spermatophyta</taxon>
        <taxon>Magnoliopsida</taxon>
        <taxon>eudicotyledons</taxon>
        <taxon>Gunneridae</taxon>
        <taxon>Pentapetalae</taxon>
        <taxon>rosids</taxon>
        <taxon>fabids</taxon>
        <taxon>Rosales</taxon>
        <taxon>Moraceae</taxon>
        <taxon>Ficeae</taxon>
        <taxon>Ficus</taxon>
    </lineage>
</organism>
<dbReference type="GO" id="GO:2000762">
    <property type="term" value="P:regulation of phenylpropanoid metabolic process"/>
    <property type="evidence" value="ECO:0007669"/>
    <property type="project" value="InterPro"/>
</dbReference>
<dbReference type="EMBL" id="BTGU01000011">
    <property type="protein sequence ID" value="GMN40680.1"/>
    <property type="molecule type" value="Genomic_DNA"/>
</dbReference>
<dbReference type="PANTHER" id="PTHR33739">
    <property type="entry name" value="OS07G0681500 PROTEIN"/>
    <property type="match status" value="1"/>
</dbReference>
<dbReference type="GO" id="GO:0016592">
    <property type="term" value="C:mediator complex"/>
    <property type="evidence" value="ECO:0007669"/>
    <property type="project" value="InterPro"/>
</dbReference>
<reference evidence="1" key="1">
    <citation type="submission" date="2023-07" db="EMBL/GenBank/DDBJ databases">
        <title>draft genome sequence of fig (Ficus carica).</title>
        <authorList>
            <person name="Takahashi T."/>
            <person name="Nishimura K."/>
        </authorList>
    </citation>
    <scope>NUCLEOTIDE SEQUENCE</scope>
</reference>
<dbReference type="PANTHER" id="PTHR33739:SF3">
    <property type="entry name" value="OS07G0681500 PROTEIN"/>
    <property type="match status" value="1"/>
</dbReference>
<dbReference type="InterPro" id="IPR039638">
    <property type="entry name" value="MED33A/B"/>
</dbReference>
<proteinExistence type="predicted"/>
<evidence type="ECO:0000313" key="2">
    <source>
        <dbReference type="Proteomes" id="UP001187192"/>
    </source>
</evidence>
<dbReference type="AlphaFoldDB" id="A0AA87ZX82"/>
<sequence length="132" mass="14316">MDFLAGVLDGKIALACHPATWKAYVSCLVGLMVNFAPAWIQEVKLKTLRTLANGLRGWHECELALALLERGGVAAIGSAAELVNEASKGAKNDGRGIEATPVVNMGYRGIFLSPTRLTMRKSPTPYPFDFYF</sequence>
<comment type="caution">
    <text evidence="1">The sequence shown here is derived from an EMBL/GenBank/DDBJ whole genome shotgun (WGS) entry which is preliminary data.</text>
</comment>
<accession>A0AA87ZX82</accession>
<gene>
    <name evidence="1" type="ORF">TIFTF001_009905</name>
</gene>
<dbReference type="Proteomes" id="UP001187192">
    <property type="component" value="Unassembled WGS sequence"/>
</dbReference>
<protein>
    <submittedName>
        <fullName evidence="1">Uncharacterized protein</fullName>
    </submittedName>
</protein>